<proteinExistence type="predicted"/>
<gene>
    <name evidence="2" type="ORF">DXH78_11700</name>
</gene>
<feature type="transmembrane region" description="Helical" evidence="1">
    <location>
        <begin position="130"/>
        <end position="154"/>
    </location>
</feature>
<accession>A0A371BC82</accession>
<name>A0A371BC82_9BRAD</name>
<evidence type="ECO:0000313" key="2">
    <source>
        <dbReference type="EMBL" id="RDV05170.1"/>
    </source>
</evidence>
<keyword evidence="3" id="KW-1185">Reference proteome</keyword>
<dbReference type="OrthoDB" id="8159109at2"/>
<keyword evidence="1" id="KW-0472">Membrane</keyword>
<dbReference type="AlphaFoldDB" id="A0A371BC82"/>
<keyword evidence="1" id="KW-1133">Transmembrane helix</keyword>
<reference evidence="3" key="1">
    <citation type="submission" date="2018-08" db="EMBL/GenBank/DDBJ databases">
        <authorList>
            <person name="Kim S.-J."/>
            <person name="Jung G.-Y."/>
        </authorList>
    </citation>
    <scope>NUCLEOTIDE SEQUENCE [LARGE SCALE GENOMIC DNA]</scope>
    <source>
        <strain evidence="3">GY_H</strain>
    </source>
</reference>
<dbReference type="RefSeq" id="WP_115517197.1">
    <property type="nucleotide sequence ID" value="NZ_QRGO01000001.1"/>
</dbReference>
<organism evidence="2 3">
    <name type="scientific">Undibacter mobilis</name>
    <dbReference type="NCBI Taxonomy" id="2292256"/>
    <lineage>
        <taxon>Bacteria</taxon>
        <taxon>Pseudomonadati</taxon>
        <taxon>Pseudomonadota</taxon>
        <taxon>Alphaproteobacteria</taxon>
        <taxon>Hyphomicrobiales</taxon>
        <taxon>Nitrobacteraceae</taxon>
        <taxon>Undibacter</taxon>
    </lineage>
</organism>
<feature type="transmembrane region" description="Helical" evidence="1">
    <location>
        <begin position="160"/>
        <end position="180"/>
    </location>
</feature>
<evidence type="ECO:0000313" key="3">
    <source>
        <dbReference type="Proteomes" id="UP000263993"/>
    </source>
</evidence>
<sequence length="199" mass="21773">MNSSQNADATTGPQAETYSYRASLLGAPFTFRLTDAGLAFEAGRRAGLIPYQAIARVRLSFKPSSMQSRRYQAEIWAADAPKLTIYSSSWKSMMIQERQDQAYSAFLAALHRRLAVAGSAAQFERGSVPFLYWLGFAAFTAVTLGLALLIVRALQVNAKGGAIFIAAFLALFLWQGGNFLRRNKPGTYRPDAPPADLLP</sequence>
<evidence type="ECO:0000256" key="1">
    <source>
        <dbReference type="SAM" id="Phobius"/>
    </source>
</evidence>
<comment type="caution">
    <text evidence="2">The sequence shown here is derived from an EMBL/GenBank/DDBJ whole genome shotgun (WGS) entry which is preliminary data.</text>
</comment>
<protein>
    <submittedName>
        <fullName evidence="2">Uncharacterized protein</fullName>
    </submittedName>
</protein>
<dbReference type="Proteomes" id="UP000263993">
    <property type="component" value="Unassembled WGS sequence"/>
</dbReference>
<keyword evidence="1" id="KW-0812">Transmembrane</keyword>
<dbReference type="EMBL" id="QRGO01000001">
    <property type="protein sequence ID" value="RDV05170.1"/>
    <property type="molecule type" value="Genomic_DNA"/>
</dbReference>